<dbReference type="InterPro" id="IPR015803">
    <property type="entry name" value="Cys-tRNA-ligase"/>
</dbReference>
<dbReference type="Gene3D" id="3.40.50.620">
    <property type="entry name" value="HUPs"/>
    <property type="match status" value="1"/>
</dbReference>
<keyword evidence="4 9" id="KW-0547">Nucleotide-binding</keyword>
<dbReference type="GO" id="GO:0005829">
    <property type="term" value="C:cytosol"/>
    <property type="evidence" value="ECO:0007669"/>
    <property type="project" value="TreeGrafter"/>
</dbReference>
<name>A0A2H0DXC0_9BACT</name>
<evidence type="ECO:0000256" key="3">
    <source>
        <dbReference type="ARBA" id="ARBA00022723"/>
    </source>
</evidence>
<evidence type="ECO:0000313" key="12">
    <source>
        <dbReference type="Proteomes" id="UP000231276"/>
    </source>
</evidence>
<comment type="subcellular location">
    <subcellularLocation>
        <location evidence="9">Cytoplasm</location>
    </subcellularLocation>
</comment>
<comment type="similarity">
    <text evidence="9">Belongs to the class-I aminoacyl-tRNA synthetase family.</text>
</comment>
<dbReference type="NCBIfam" id="TIGR00435">
    <property type="entry name" value="cysS"/>
    <property type="match status" value="1"/>
</dbReference>
<keyword evidence="3 9" id="KW-0479">Metal-binding</keyword>
<evidence type="ECO:0000256" key="8">
    <source>
        <dbReference type="ARBA" id="ARBA00023146"/>
    </source>
</evidence>
<evidence type="ECO:0000256" key="4">
    <source>
        <dbReference type="ARBA" id="ARBA00022741"/>
    </source>
</evidence>
<evidence type="ECO:0000259" key="10">
    <source>
        <dbReference type="Pfam" id="PF01406"/>
    </source>
</evidence>
<feature type="binding site" evidence="9">
    <location>
        <position position="244"/>
    </location>
    <ligand>
        <name>Zn(2+)</name>
        <dbReference type="ChEBI" id="CHEBI:29105"/>
    </ligand>
</feature>
<evidence type="ECO:0000256" key="9">
    <source>
        <dbReference type="HAMAP-Rule" id="MF_00041"/>
    </source>
</evidence>
<feature type="binding site" evidence="9">
    <location>
        <position position="279"/>
    </location>
    <ligand>
        <name>ATP</name>
        <dbReference type="ChEBI" id="CHEBI:30616"/>
    </ligand>
</feature>
<dbReference type="HAMAP" id="MF_00041">
    <property type="entry name" value="Cys_tRNA_synth"/>
    <property type="match status" value="1"/>
</dbReference>
<feature type="binding site" evidence="9">
    <location>
        <position position="28"/>
    </location>
    <ligand>
        <name>Zn(2+)</name>
        <dbReference type="ChEBI" id="CHEBI:29105"/>
    </ligand>
</feature>
<comment type="catalytic activity">
    <reaction evidence="9">
        <text>tRNA(Cys) + L-cysteine + ATP = L-cysteinyl-tRNA(Cys) + AMP + diphosphate</text>
        <dbReference type="Rhea" id="RHEA:17773"/>
        <dbReference type="Rhea" id="RHEA-COMP:9661"/>
        <dbReference type="Rhea" id="RHEA-COMP:9679"/>
        <dbReference type="ChEBI" id="CHEBI:30616"/>
        <dbReference type="ChEBI" id="CHEBI:33019"/>
        <dbReference type="ChEBI" id="CHEBI:35235"/>
        <dbReference type="ChEBI" id="CHEBI:78442"/>
        <dbReference type="ChEBI" id="CHEBI:78517"/>
        <dbReference type="ChEBI" id="CHEBI:456215"/>
        <dbReference type="EC" id="6.1.1.16"/>
    </reaction>
</comment>
<dbReference type="SUPFAM" id="SSF47323">
    <property type="entry name" value="Anticodon-binding domain of a subclass of class I aminoacyl-tRNA synthetases"/>
    <property type="match status" value="1"/>
</dbReference>
<dbReference type="CDD" id="cd00672">
    <property type="entry name" value="CysRS_core"/>
    <property type="match status" value="1"/>
</dbReference>
<keyword evidence="8 9" id="KW-0030">Aminoacyl-tRNA synthetase</keyword>
<dbReference type="PANTHER" id="PTHR10890:SF3">
    <property type="entry name" value="CYSTEINE--TRNA LIGASE, CYTOPLASMIC"/>
    <property type="match status" value="1"/>
</dbReference>
<comment type="caution">
    <text evidence="11">The sequence shown here is derived from an EMBL/GenBank/DDBJ whole genome shotgun (WGS) entry which is preliminary data.</text>
</comment>
<dbReference type="InterPro" id="IPR024909">
    <property type="entry name" value="Cys-tRNA/MSH_ligase"/>
</dbReference>
<protein>
    <recommendedName>
        <fullName evidence="9">Cysteine--tRNA ligase</fullName>
        <ecNumber evidence="9">6.1.1.16</ecNumber>
    </recommendedName>
    <alternativeName>
        <fullName evidence="9">Cysteinyl-tRNA synthetase</fullName>
        <shortName evidence="9">CysRS</shortName>
    </alternativeName>
</protein>
<dbReference type="GO" id="GO:0006423">
    <property type="term" value="P:cysteinyl-tRNA aminoacylation"/>
    <property type="evidence" value="ECO:0007669"/>
    <property type="project" value="UniProtKB-UniRule"/>
</dbReference>
<dbReference type="Pfam" id="PF01406">
    <property type="entry name" value="tRNA-synt_1e"/>
    <property type="match status" value="1"/>
</dbReference>
<dbReference type="Proteomes" id="UP000231276">
    <property type="component" value="Unassembled WGS sequence"/>
</dbReference>
<dbReference type="GO" id="GO:0008270">
    <property type="term" value="F:zinc ion binding"/>
    <property type="evidence" value="ECO:0007669"/>
    <property type="project" value="UniProtKB-UniRule"/>
</dbReference>
<dbReference type="EMBL" id="PCTS01000001">
    <property type="protein sequence ID" value="PIP86822.1"/>
    <property type="molecule type" value="Genomic_DNA"/>
</dbReference>
<evidence type="ECO:0000256" key="2">
    <source>
        <dbReference type="ARBA" id="ARBA00022598"/>
    </source>
</evidence>
<feature type="short sequence motif" description="'HIGH' region" evidence="9">
    <location>
        <begin position="30"/>
        <end position="40"/>
    </location>
</feature>
<evidence type="ECO:0000313" key="11">
    <source>
        <dbReference type="EMBL" id="PIP86822.1"/>
    </source>
</evidence>
<comment type="cofactor">
    <cofactor evidence="9">
        <name>Zn(2+)</name>
        <dbReference type="ChEBI" id="CHEBI:29105"/>
    </cofactor>
    <text evidence="9">Binds 1 zinc ion per subunit.</text>
</comment>
<dbReference type="InterPro" id="IPR014729">
    <property type="entry name" value="Rossmann-like_a/b/a_fold"/>
</dbReference>
<dbReference type="PANTHER" id="PTHR10890">
    <property type="entry name" value="CYSTEINYL-TRNA SYNTHETASE"/>
    <property type="match status" value="1"/>
</dbReference>
<dbReference type="InterPro" id="IPR032678">
    <property type="entry name" value="tRNA-synt_1_cat_dom"/>
</dbReference>
<evidence type="ECO:0000256" key="1">
    <source>
        <dbReference type="ARBA" id="ARBA00011245"/>
    </source>
</evidence>
<dbReference type="GO" id="GO:0004817">
    <property type="term" value="F:cysteine-tRNA ligase activity"/>
    <property type="evidence" value="ECO:0007669"/>
    <property type="project" value="UniProtKB-UniRule"/>
</dbReference>
<evidence type="ECO:0000256" key="5">
    <source>
        <dbReference type="ARBA" id="ARBA00022833"/>
    </source>
</evidence>
<feature type="binding site" evidence="9">
    <location>
        <position position="248"/>
    </location>
    <ligand>
        <name>Zn(2+)</name>
        <dbReference type="ChEBI" id="CHEBI:29105"/>
    </ligand>
</feature>
<keyword evidence="2 9" id="KW-0436">Ligase</keyword>
<gene>
    <name evidence="9" type="primary">cysS</name>
    <name evidence="11" type="ORF">COW82_00025</name>
</gene>
<keyword evidence="5 9" id="KW-0862">Zinc</keyword>
<dbReference type="AlphaFoldDB" id="A0A2H0DXC0"/>
<dbReference type="PRINTS" id="PR00983">
    <property type="entry name" value="TRNASYNTHCYS"/>
</dbReference>
<comment type="subunit">
    <text evidence="1 9">Monomer.</text>
</comment>
<evidence type="ECO:0000256" key="7">
    <source>
        <dbReference type="ARBA" id="ARBA00022917"/>
    </source>
</evidence>
<keyword evidence="9" id="KW-0963">Cytoplasm</keyword>
<dbReference type="SUPFAM" id="SSF52374">
    <property type="entry name" value="Nucleotidylyl transferase"/>
    <property type="match status" value="1"/>
</dbReference>
<dbReference type="EC" id="6.1.1.16" evidence="9"/>
<keyword evidence="7 9" id="KW-0648">Protein biosynthesis</keyword>
<organism evidence="11 12">
    <name type="scientific">Candidatus Campbellbacteria bacterium CG22_combo_CG10-13_8_21_14_all_43_18</name>
    <dbReference type="NCBI Taxonomy" id="1974530"/>
    <lineage>
        <taxon>Bacteria</taxon>
        <taxon>Candidatus Campbelliibacteriota</taxon>
    </lineage>
</organism>
<comment type="caution">
    <text evidence="9">Lacks conserved residue(s) required for the propagation of feature annotation.</text>
</comment>
<keyword evidence="6 9" id="KW-0067">ATP-binding</keyword>
<dbReference type="Gene3D" id="1.20.120.1910">
    <property type="entry name" value="Cysteine-tRNA ligase, C-terminal anti-codon recognition domain"/>
    <property type="match status" value="1"/>
</dbReference>
<reference evidence="11 12" key="1">
    <citation type="submission" date="2017-09" db="EMBL/GenBank/DDBJ databases">
        <title>Depth-based differentiation of microbial function through sediment-hosted aquifers and enrichment of novel symbionts in the deep terrestrial subsurface.</title>
        <authorList>
            <person name="Probst A.J."/>
            <person name="Ladd B."/>
            <person name="Jarett J.K."/>
            <person name="Geller-Mcgrath D.E."/>
            <person name="Sieber C.M."/>
            <person name="Emerson J.B."/>
            <person name="Anantharaman K."/>
            <person name="Thomas B.C."/>
            <person name="Malmstrom R."/>
            <person name="Stieglmeier M."/>
            <person name="Klingl A."/>
            <person name="Woyke T."/>
            <person name="Ryan C.M."/>
            <person name="Banfield J.F."/>
        </authorList>
    </citation>
    <scope>NUCLEOTIDE SEQUENCE [LARGE SCALE GENOMIC DNA]</scope>
    <source>
        <strain evidence="11">CG22_combo_CG10-13_8_21_14_all_43_18</strain>
    </source>
</reference>
<dbReference type="InterPro" id="IPR009080">
    <property type="entry name" value="tRNAsynth_Ia_anticodon-bd"/>
</dbReference>
<feature type="domain" description="tRNA synthetases class I catalytic" evidence="10">
    <location>
        <begin position="15"/>
        <end position="323"/>
    </location>
</feature>
<feature type="binding site" evidence="9">
    <location>
        <position position="219"/>
    </location>
    <ligand>
        <name>Zn(2+)</name>
        <dbReference type="ChEBI" id="CHEBI:29105"/>
    </ligand>
</feature>
<sequence>MLRLRNTLSGKIEEFKSIEKSLVKMYNCGPTVYGRIHLGNLRAFFLADILKRVLKYNGYEIKQVMNITDVGHLTEEGLDKIEEEAKKEKKTAQEITAFYTQKFFEDLDKLNIDTSDIIFPRASAHINEQLALIEKLERRGFTYKTSDGIYFDTREFLNYGKLGSIDLEKLKEGARVLKNPEKKNPADFALWKFSKEGEKRQQEWPSPYGLGFPGWHIECSAMSMKYLGEHFDIHTGGVDNIFPHHNNEIAQSESATGKPFVNFWLHNAHLKMKGEKASKSLGNILTLEELAEKGISPLSYRYWLLTSVYSTPVHFSLQAVKGAETALNKLRDILEELPDDGEIDKDYRALFKGFINDDLNTPKALALVWGLVKDREISSGNKKATILDFDKVLGFRLNEFQKLEIPKKIQRLAGKREQARLEKNWAESDKLRNEILKQGFGLKDTSDGTDIYKISGQKNFK</sequence>
<proteinExistence type="inferred from homology"/>
<dbReference type="GO" id="GO:0005524">
    <property type="term" value="F:ATP binding"/>
    <property type="evidence" value="ECO:0007669"/>
    <property type="project" value="UniProtKB-UniRule"/>
</dbReference>
<accession>A0A2H0DXC0</accession>
<evidence type="ECO:0000256" key="6">
    <source>
        <dbReference type="ARBA" id="ARBA00022840"/>
    </source>
</evidence>